<dbReference type="EMBL" id="GL733139">
    <property type="protein sequence ID" value="EFX63249.1"/>
    <property type="molecule type" value="Genomic_DNA"/>
</dbReference>
<sequence length="194" mass="22207">MRVKRYLDRVQRLEFLSFMENVKKEISDLHHEECSLDPGGNGKSYLLEEVPDGVKPSTIYYFWKSFGNLRDLSIAMPNRRKRRGTATIFVEFEKKEDGKRFLEYCGSNQVNLFEAIGIHPAIDTIPPRKREELLKSLSSKTRGSNFDDKSLQQMKKNLFRVRTRLVSAESSISDSVSECAESTATTDGSPPSFQ</sequence>
<evidence type="ECO:0000256" key="1">
    <source>
        <dbReference type="SAM" id="MobiDB-lite"/>
    </source>
</evidence>
<feature type="compositionally biased region" description="Polar residues" evidence="1">
    <location>
        <begin position="183"/>
        <end position="194"/>
    </location>
</feature>
<accession>E9HYD2</accession>
<feature type="compositionally biased region" description="Low complexity" evidence="1">
    <location>
        <begin position="169"/>
        <end position="182"/>
    </location>
</feature>
<gene>
    <name evidence="2" type="ORF">DAPPUDRAFT_119384</name>
</gene>
<protein>
    <recommendedName>
        <fullName evidence="4">RRM domain-containing protein</fullName>
    </recommendedName>
</protein>
<dbReference type="PhylomeDB" id="E9HYD2"/>
<dbReference type="Proteomes" id="UP000000305">
    <property type="component" value="Unassembled WGS sequence"/>
</dbReference>
<name>E9HYD2_DAPPU</name>
<reference evidence="2 3" key="1">
    <citation type="journal article" date="2011" name="Science">
        <title>The ecoresponsive genome of Daphnia pulex.</title>
        <authorList>
            <person name="Colbourne J.K."/>
            <person name="Pfrender M.E."/>
            <person name="Gilbert D."/>
            <person name="Thomas W.K."/>
            <person name="Tucker A."/>
            <person name="Oakley T.H."/>
            <person name="Tokishita S."/>
            <person name="Aerts A."/>
            <person name="Arnold G.J."/>
            <person name="Basu M.K."/>
            <person name="Bauer D.J."/>
            <person name="Caceres C.E."/>
            <person name="Carmel L."/>
            <person name="Casola C."/>
            <person name="Choi J.H."/>
            <person name="Detter J.C."/>
            <person name="Dong Q."/>
            <person name="Dusheyko S."/>
            <person name="Eads B.D."/>
            <person name="Frohlich T."/>
            <person name="Geiler-Samerotte K.A."/>
            <person name="Gerlach D."/>
            <person name="Hatcher P."/>
            <person name="Jogdeo S."/>
            <person name="Krijgsveld J."/>
            <person name="Kriventseva E.V."/>
            <person name="Kultz D."/>
            <person name="Laforsch C."/>
            <person name="Lindquist E."/>
            <person name="Lopez J."/>
            <person name="Manak J.R."/>
            <person name="Muller J."/>
            <person name="Pangilinan J."/>
            <person name="Patwardhan R.P."/>
            <person name="Pitluck S."/>
            <person name="Pritham E.J."/>
            <person name="Rechtsteiner A."/>
            <person name="Rho M."/>
            <person name="Rogozin I.B."/>
            <person name="Sakarya O."/>
            <person name="Salamov A."/>
            <person name="Schaack S."/>
            <person name="Shapiro H."/>
            <person name="Shiga Y."/>
            <person name="Skalitzky C."/>
            <person name="Smith Z."/>
            <person name="Souvorov A."/>
            <person name="Sung W."/>
            <person name="Tang Z."/>
            <person name="Tsuchiya D."/>
            <person name="Tu H."/>
            <person name="Vos H."/>
            <person name="Wang M."/>
            <person name="Wolf Y.I."/>
            <person name="Yamagata H."/>
            <person name="Yamada T."/>
            <person name="Ye Y."/>
            <person name="Shaw J.R."/>
            <person name="Andrews J."/>
            <person name="Crease T.J."/>
            <person name="Tang H."/>
            <person name="Lucas S.M."/>
            <person name="Robertson H.M."/>
            <person name="Bork P."/>
            <person name="Koonin E.V."/>
            <person name="Zdobnov E.M."/>
            <person name="Grigoriev I.V."/>
            <person name="Lynch M."/>
            <person name="Boore J.L."/>
        </authorList>
    </citation>
    <scope>NUCLEOTIDE SEQUENCE [LARGE SCALE GENOMIC DNA]</scope>
</reference>
<keyword evidence="3" id="KW-1185">Reference proteome</keyword>
<organism evidence="2 3">
    <name type="scientific">Daphnia pulex</name>
    <name type="common">Water flea</name>
    <dbReference type="NCBI Taxonomy" id="6669"/>
    <lineage>
        <taxon>Eukaryota</taxon>
        <taxon>Metazoa</taxon>
        <taxon>Ecdysozoa</taxon>
        <taxon>Arthropoda</taxon>
        <taxon>Crustacea</taxon>
        <taxon>Branchiopoda</taxon>
        <taxon>Diplostraca</taxon>
        <taxon>Cladocera</taxon>
        <taxon>Anomopoda</taxon>
        <taxon>Daphniidae</taxon>
        <taxon>Daphnia</taxon>
    </lineage>
</organism>
<evidence type="ECO:0008006" key="4">
    <source>
        <dbReference type="Google" id="ProtNLM"/>
    </source>
</evidence>
<evidence type="ECO:0000313" key="3">
    <source>
        <dbReference type="Proteomes" id="UP000000305"/>
    </source>
</evidence>
<dbReference type="KEGG" id="dpx:DAPPUDRAFT_119384"/>
<evidence type="ECO:0000313" key="2">
    <source>
        <dbReference type="EMBL" id="EFX63249.1"/>
    </source>
</evidence>
<dbReference type="HOGENOM" id="CLU_1403784_0_0_1"/>
<dbReference type="InParanoid" id="E9HYD2"/>
<proteinExistence type="predicted"/>
<dbReference type="AlphaFoldDB" id="E9HYD2"/>
<feature type="region of interest" description="Disordered" evidence="1">
    <location>
        <begin position="169"/>
        <end position="194"/>
    </location>
</feature>